<feature type="transmembrane region" description="Helical" evidence="1">
    <location>
        <begin position="50"/>
        <end position="68"/>
    </location>
</feature>
<keyword evidence="1" id="KW-0812">Transmembrane</keyword>
<evidence type="ECO:0000256" key="1">
    <source>
        <dbReference type="SAM" id="Phobius"/>
    </source>
</evidence>
<dbReference type="RefSeq" id="WP_311505008.1">
    <property type="nucleotide sequence ID" value="NZ_JAVRHK010000030.1"/>
</dbReference>
<evidence type="ECO:0000313" key="2">
    <source>
        <dbReference type="EMBL" id="MDT0678675.1"/>
    </source>
</evidence>
<keyword evidence="3" id="KW-1185">Reference proteome</keyword>
<comment type="caution">
    <text evidence="2">The sequence shown here is derived from an EMBL/GenBank/DDBJ whole genome shotgun (WGS) entry which is preliminary data.</text>
</comment>
<organism evidence="2 3">
    <name type="scientific">Autumnicola musiva</name>
    <dbReference type="NCBI Taxonomy" id="3075589"/>
    <lineage>
        <taxon>Bacteria</taxon>
        <taxon>Pseudomonadati</taxon>
        <taxon>Bacteroidota</taxon>
        <taxon>Flavobacteriia</taxon>
        <taxon>Flavobacteriales</taxon>
        <taxon>Flavobacteriaceae</taxon>
        <taxon>Autumnicola</taxon>
    </lineage>
</organism>
<accession>A0ABU3DAW4</accession>
<keyword evidence="1" id="KW-0472">Membrane</keyword>
<name>A0ABU3DAW4_9FLAO</name>
<sequence>MKLYQNFLTDVEESFYAYMTAGIIISSCLGSISAMFILMQGHNLVNMIELFFVVVVAMGYNAAVLAQLKPKLVLNFFILSILISTVLLMINVPL</sequence>
<protein>
    <submittedName>
        <fullName evidence="2">Uncharacterized protein</fullName>
    </submittedName>
</protein>
<dbReference type="Proteomes" id="UP001262582">
    <property type="component" value="Unassembled WGS sequence"/>
</dbReference>
<dbReference type="EMBL" id="JAVRHK010000030">
    <property type="protein sequence ID" value="MDT0678675.1"/>
    <property type="molecule type" value="Genomic_DNA"/>
</dbReference>
<feature type="transmembrane region" description="Helical" evidence="1">
    <location>
        <begin position="15"/>
        <end position="38"/>
    </location>
</feature>
<proteinExistence type="predicted"/>
<keyword evidence="1" id="KW-1133">Transmembrane helix</keyword>
<reference evidence="2 3" key="1">
    <citation type="submission" date="2023-09" db="EMBL/GenBank/DDBJ databases">
        <authorList>
            <person name="Rey-Velasco X."/>
        </authorList>
    </citation>
    <scope>NUCLEOTIDE SEQUENCE [LARGE SCALE GENOMIC DNA]</scope>
    <source>
        <strain evidence="2 3">F117</strain>
    </source>
</reference>
<evidence type="ECO:0000313" key="3">
    <source>
        <dbReference type="Proteomes" id="UP001262582"/>
    </source>
</evidence>
<gene>
    <name evidence="2" type="ORF">RM539_19025</name>
</gene>
<dbReference type="PROSITE" id="PS51257">
    <property type="entry name" value="PROKAR_LIPOPROTEIN"/>
    <property type="match status" value="1"/>
</dbReference>
<feature type="transmembrane region" description="Helical" evidence="1">
    <location>
        <begin position="74"/>
        <end position="92"/>
    </location>
</feature>